<dbReference type="FunFam" id="3.30.70.100:FF:000008">
    <property type="entry name" value="Copper transport protein ATOX1"/>
    <property type="match status" value="1"/>
</dbReference>
<feature type="compositionally biased region" description="Low complexity" evidence="5">
    <location>
        <begin position="79"/>
        <end position="97"/>
    </location>
</feature>
<gene>
    <name evidence="7" type="ORF">M6B38_224500</name>
</gene>
<evidence type="ECO:0000313" key="8">
    <source>
        <dbReference type="Proteomes" id="UP001140949"/>
    </source>
</evidence>
<dbReference type="SUPFAM" id="SSF55008">
    <property type="entry name" value="HMA, heavy metal-associated domain"/>
    <property type="match status" value="1"/>
</dbReference>
<dbReference type="Proteomes" id="UP001140949">
    <property type="component" value="Unassembled WGS sequence"/>
</dbReference>
<dbReference type="PANTHER" id="PTHR45868:SF93">
    <property type="entry name" value="OS12G0144600 PROTEIN"/>
    <property type="match status" value="1"/>
</dbReference>
<feature type="region of interest" description="Disordered" evidence="5">
    <location>
        <begin position="307"/>
        <end position="326"/>
    </location>
</feature>
<dbReference type="Pfam" id="PF00403">
    <property type="entry name" value="HMA"/>
    <property type="match status" value="1"/>
</dbReference>
<organism evidence="7 8">
    <name type="scientific">Iris pallida</name>
    <name type="common">Sweet iris</name>
    <dbReference type="NCBI Taxonomy" id="29817"/>
    <lineage>
        <taxon>Eukaryota</taxon>
        <taxon>Viridiplantae</taxon>
        <taxon>Streptophyta</taxon>
        <taxon>Embryophyta</taxon>
        <taxon>Tracheophyta</taxon>
        <taxon>Spermatophyta</taxon>
        <taxon>Magnoliopsida</taxon>
        <taxon>Liliopsida</taxon>
        <taxon>Asparagales</taxon>
        <taxon>Iridaceae</taxon>
        <taxon>Iridoideae</taxon>
        <taxon>Irideae</taxon>
        <taxon>Iris</taxon>
    </lineage>
</organism>
<comment type="similarity">
    <text evidence="4">Belongs to the HIPP family.</text>
</comment>
<keyword evidence="8" id="KW-1185">Reference proteome</keyword>
<reference evidence="7" key="2">
    <citation type="submission" date="2023-04" db="EMBL/GenBank/DDBJ databases">
        <authorList>
            <person name="Bruccoleri R.E."/>
            <person name="Oakeley E.J."/>
            <person name="Faust A.-M."/>
            <person name="Dessus-Babus S."/>
            <person name="Altorfer M."/>
            <person name="Burckhardt D."/>
            <person name="Oertli M."/>
            <person name="Naumann U."/>
            <person name="Petersen F."/>
            <person name="Wong J."/>
        </authorList>
    </citation>
    <scope>NUCLEOTIDE SEQUENCE</scope>
    <source>
        <strain evidence="7">GSM-AAB239-AS_SAM_17_03QT</strain>
        <tissue evidence="7">Leaf</tissue>
    </source>
</reference>
<evidence type="ECO:0000256" key="1">
    <source>
        <dbReference type="ARBA" id="ARBA00022481"/>
    </source>
</evidence>
<keyword evidence="2" id="KW-0479">Metal-binding</keyword>
<feature type="region of interest" description="Disordered" evidence="5">
    <location>
        <begin position="122"/>
        <end position="154"/>
    </location>
</feature>
<dbReference type="CDD" id="cd00371">
    <property type="entry name" value="HMA"/>
    <property type="match status" value="1"/>
</dbReference>
<evidence type="ECO:0000256" key="4">
    <source>
        <dbReference type="ARBA" id="ARBA00024045"/>
    </source>
</evidence>
<feature type="region of interest" description="Disordered" evidence="5">
    <location>
        <begin position="74"/>
        <end position="97"/>
    </location>
</feature>
<comment type="caution">
    <text evidence="7">The sequence shown here is derived from an EMBL/GenBank/DDBJ whole genome shotgun (WGS) entry which is preliminary data.</text>
</comment>
<dbReference type="PROSITE" id="PS50846">
    <property type="entry name" value="HMA_2"/>
    <property type="match status" value="1"/>
</dbReference>
<name>A0AAX6DVC2_IRIPA</name>
<dbReference type="AlphaFoldDB" id="A0AAX6DVC2"/>
<dbReference type="InterPro" id="IPR006121">
    <property type="entry name" value="HMA_dom"/>
</dbReference>
<feature type="compositionally biased region" description="Acidic residues" evidence="5">
    <location>
        <begin position="136"/>
        <end position="154"/>
    </location>
</feature>
<dbReference type="GO" id="GO:0046872">
    <property type="term" value="F:metal ion binding"/>
    <property type="evidence" value="ECO:0007669"/>
    <property type="project" value="UniProtKB-KW"/>
</dbReference>
<evidence type="ECO:0000259" key="6">
    <source>
        <dbReference type="PROSITE" id="PS50846"/>
    </source>
</evidence>
<keyword evidence="3" id="KW-0449">Lipoprotein</keyword>
<feature type="domain" description="HMA" evidence="6">
    <location>
        <begin position="12"/>
        <end position="75"/>
    </location>
</feature>
<reference evidence="7" key="1">
    <citation type="journal article" date="2023" name="GigaByte">
        <title>Genome assembly of the bearded iris, Iris pallida Lam.</title>
        <authorList>
            <person name="Bruccoleri R.E."/>
            <person name="Oakeley E.J."/>
            <person name="Faust A.M.E."/>
            <person name="Altorfer M."/>
            <person name="Dessus-Babus S."/>
            <person name="Burckhardt D."/>
            <person name="Oertli M."/>
            <person name="Naumann U."/>
            <person name="Petersen F."/>
            <person name="Wong J."/>
        </authorList>
    </citation>
    <scope>NUCLEOTIDE SEQUENCE</scope>
    <source>
        <strain evidence="7">GSM-AAB239-AS_SAM_17_03QT</strain>
    </source>
</reference>
<proteinExistence type="inferred from homology"/>
<protein>
    <submittedName>
        <fullName evidence="7">Heavy metal-associated isoprenylated plant protein 37-like isoform X1</fullName>
    </submittedName>
</protein>
<dbReference type="Gene3D" id="3.30.70.100">
    <property type="match status" value="1"/>
</dbReference>
<evidence type="ECO:0000256" key="5">
    <source>
        <dbReference type="SAM" id="MobiDB-lite"/>
    </source>
</evidence>
<keyword evidence="1" id="KW-0488">Methylation</keyword>
<evidence type="ECO:0000256" key="3">
    <source>
        <dbReference type="ARBA" id="ARBA00023289"/>
    </source>
</evidence>
<evidence type="ECO:0000313" key="7">
    <source>
        <dbReference type="EMBL" id="KAJ6795787.1"/>
    </source>
</evidence>
<sequence>MTKHEDFKLLRIQNIILKVNIHCDGCKQEVKKLLQRTEGVYTVCIDAEQQKVTVSGNVDPATLIKKLAKSGKHAEFWPQKKSNNNTNNINNQKNHQQPIKIASAKSSNNNNQALLQGLQAFKSQHSNSSSKRESLSSEDDSFDGEDGDDDSDDDELKFLDVLKHATSNAAATAAAKGNGTKSGAGNNAGFGKLKLNLNQSQQQGAKVPNGAIHTGGPLPLVGSNTMGGLGGFQQPSTSAMMMNLRGLNSSNQHNMMQQQMMQQQQQQPQPLMMYNRSSPQVPYYTGYYDPYYYQTPCVSTHYGHTGGGDSESRGFNDESTSSCSVM</sequence>
<dbReference type="PANTHER" id="PTHR45868">
    <property type="entry name" value="HEAVY METAL-ASSOCIATED ISOPRENYLATED PLANT PROTEIN 33-RELATED"/>
    <property type="match status" value="1"/>
</dbReference>
<dbReference type="InterPro" id="IPR036163">
    <property type="entry name" value="HMA_dom_sf"/>
</dbReference>
<keyword evidence="3" id="KW-0636">Prenylation</keyword>
<accession>A0AAX6DVC2</accession>
<dbReference type="EMBL" id="JANAVB010041814">
    <property type="protein sequence ID" value="KAJ6795787.1"/>
    <property type="molecule type" value="Genomic_DNA"/>
</dbReference>
<feature type="compositionally biased region" description="Polar residues" evidence="5">
    <location>
        <begin position="317"/>
        <end position="326"/>
    </location>
</feature>
<evidence type="ECO:0000256" key="2">
    <source>
        <dbReference type="ARBA" id="ARBA00022723"/>
    </source>
</evidence>